<accession>A0ABQ9YF72</accession>
<name>A0ABQ9YF72_9EUKA</name>
<feature type="domain" description="HIT-type" evidence="2">
    <location>
        <begin position="9"/>
        <end position="41"/>
    </location>
</feature>
<evidence type="ECO:0000259" key="2">
    <source>
        <dbReference type="PROSITE" id="PS51083"/>
    </source>
</evidence>
<keyword evidence="1" id="KW-0862">Zinc</keyword>
<dbReference type="PROSITE" id="PS51083">
    <property type="entry name" value="ZF_HIT"/>
    <property type="match status" value="1"/>
</dbReference>
<dbReference type="Proteomes" id="UP001281761">
    <property type="component" value="Unassembled WGS sequence"/>
</dbReference>
<dbReference type="InterPro" id="IPR007529">
    <property type="entry name" value="Znf_HIT"/>
</dbReference>
<dbReference type="EMBL" id="JARBJD010000011">
    <property type="protein sequence ID" value="KAK2962364.1"/>
    <property type="molecule type" value="Genomic_DNA"/>
</dbReference>
<keyword evidence="1" id="KW-0479">Metal-binding</keyword>
<comment type="caution">
    <text evidence="3">The sequence shown here is derived from an EMBL/GenBank/DDBJ whole genome shotgun (WGS) entry which is preliminary data.</text>
</comment>
<dbReference type="SUPFAM" id="SSF144232">
    <property type="entry name" value="HIT/MYND zinc finger-like"/>
    <property type="match status" value="1"/>
</dbReference>
<dbReference type="Pfam" id="PF04438">
    <property type="entry name" value="zf-HIT"/>
    <property type="match status" value="1"/>
</dbReference>
<proteinExistence type="predicted"/>
<evidence type="ECO:0000256" key="1">
    <source>
        <dbReference type="PROSITE-ProRule" id="PRU00453"/>
    </source>
</evidence>
<gene>
    <name evidence="3" type="ORF">BLNAU_2607</name>
</gene>
<sequence length="171" mass="19732">MIQHSEFSCIICQQSSPIYKCPHCKCRYCSLQCYKVHKLTCTNSPLESPLPSESPPISQEMIYRCTKPRNSQKEREFSELTEEQKKLLLSSSSIMKALGEPGIESLIKDVLKSHTPDDTLDALIDRYPEFNEFLNLLLDTVQFHPTRESRTLHPRSLPQWVEKLAGQTFQD</sequence>
<protein>
    <submittedName>
        <fullName evidence="3">Zinc finger HIT domain-containing protein 3</fullName>
    </submittedName>
</protein>
<evidence type="ECO:0000313" key="4">
    <source>
        <dbReference type="Proteomes" id="UP001281761"/>
    </source>
</evidence>
<dbReference type="CDD" id="cd23024">
    <property type="entry name" value="zf-HIT_ZNHIT2-3"/>
    <property type="match status" value="1"/>
</dbReference>
<keyword evidence="4" id="KW-1185">Reference proteome</keyword>
<keyword evidence="1" id="KW-0863">Zinc-finger</keyword>
<dbReference type="Gene3D" id="3.30.60.190">
    <property type="match status" value="1"/>
</dbReference>
<organism evidence="3 4">
    <name type="scientific">Blattamonas nauphoetae</name>
    <dbReference type="NCBI Taxonomy" id="2049346"/>
    <lineage>
        <taxon>Eukaryota</taxon>
        <taxon>Metamonada</taxon>
        <taxon>Preaxostyla</taxon>
        <taxon>Oxymonadida</taxon>
        <taxon>Blattamonas</taxon>
    </lineage>
</organism>
<reference evidence="3 4" key="1">
    <citation type="journal article" date="2022" name="bioRxiv">
        <title>Genomics of Preaxostyla Flagellates Illuminates Evolutionary Transitions and the Path Towards Mitochondrial Loss.</title>
        <authorList>
            <person name="Novak L.V.F."/>
            <person name="Treitli S.C."/>
            <person name="Pyrih J."/>
            <person name="Halakuc P."/>
            <person name="Pipaliya S.V."/>
            <person name="Vacek V."/>
            <person name="Brzon O."/>
            <person name="Soukal P."/>
            <person name="Eme L."/>
            <person name="Dacks J.B."/>
            <person name="Karnkowska A."/>
            <person name="Elias M."/>
            <person name="Hampl V."/>
        </authorList>
    </citation>
    <scope>NUCLEOTIDE SEQUENCE [LARGE SCALE GENOMIC DNA]</scope>
    <source>
        <strain evidence="3">NAU3</strain>
        <tissue evidence="3">Gut</tissue>
    </source>
</reference>
<evidence type="ECO:0000313" key="3">
    <source>
        <dbReference type="EMBL" id="KAK2962364.1"/>
    </source>
</evidence>